<sequence length="65" mass="7338">KTDDDGYRLASISRVKRLQHASRSISTTILERRARYSKADSPHMENLGVRAPTRQPLINVSPNCC</sequence>
<feature type="non-terminal residue" evidence="2">
    <location>
        <position position="1"/>
    </location>
</feature>
<accession>A0A816QVZ4</accession>
<gene>
    <name evidence="2" type="ORF">DARMORV10_C06P54300.1</name>
</gene>
<dbReference type="Proteomes" id="UP001295469">
    <property type="component" value="Chromosome C06"/>
</dbReference>
<name>A0A816QVZ4_BRANA</name>
<evidence type="ECO:0000313" key="2">
    <source>
        <dbReference type="EMBL" id="CAF2065966.1"/>
    </source>
</evidence>
<feature type="compositionally biased region" description="Basic and acidic residues" evidence="1">
    <location>
        <begin position="34"/>
        <end position="43"/>
    </location>
</feature>
<proteinExistence type="predicted"/>
<dbReference type="AlphaFoldDB" id="A0A816QVZ4"/>
<reference evidence="2" key="1">
    <citation type="submission" date="2021-01" db="EMBL/GenBank/DDBJ databases">
        <authorList>
            <consortium name="Genoscope - CEA"/>
            <person name="William W."/>
        </authorList>
    </citation>
    <scope>NUCLEOTIDE SEQUENCE</scope>
</reference>
<dbReference type="EMBL" id="HG994370">
    <property type="protein sequence ID" value="CAF2065966.1"/>
    <property type="molecule type" value="Genomic_DNA"/>
</dbReference>
<protein>
    <submittedName>
        <fullName evidence="2">(rape) hypothetical protein</fullName>
    </submittedName>
</protein>
<evidence type="ECO:0000256" key="1">
    <source>
        <dbReference type="SAM" id="MobiDB-lite"/>
    </source>
</evidence>
<feature type="region of interest" description="Disordered" evidence="1">
    <location>
        <begin position="34"/>
        <end position="65"/>
    </location>
</feature>
<feature type="compositionally biased region" description="Polar residues" evidence="1">
    <location>
        <begin position="56"/>
        <end position="65"/>
    </location>
</feature>
<organism evidence="2">
    <name type="scientific">Brassica napus</name>
    <name type="common">Rape</name>
    <dbReference type="NCBI Taxonomy" id="3708"/>
    <lineage>
        <taxon>Eukaryota</taxon>
        <taxon>Viridiplantae</taxon>
        <taxon>Streptophyta</taxon>
        <taxon>Embryophyta</taxon>
        <taxon>Tracheophyta</taxon>
        <taxon>Spermatophyta</taxon>
        <taxon>Magnoliopsida</taxon>
        <taxon>eudicotyledons</taxon>
        <taxon>Gunneridae</taxon>
        <taxon>Pentapetalae</taxon>
        <taxon>rosids</taxon>
        <taxon>malvids</taxon>
        <taxon>Brassicales</taxon>
        <taxon>Brassicaceae</taxon>
        <taxon>Brassiceae</taxon>
        <taxon>Brassica</taxon>
    </lineage>
</organism>